<name>A0ABP7SXX7_9BURK</name>
<dbReference type="EMBL" id="BAAAZE010000006">
    <property type="protein sequence ID" value="GAA4017816.1"/>
    <property type="molecule type" value="Genomic_DNA"/>
</dbReference>
<keyword evidence="2" id="KW-1185">Reference proteome</keyword>
<evidence type="ECO:0000313" key="2">
    <source>
        <dbReference type="Proteomes" id="UP001501353"/>
    </source>
</evidence>
<gene>
    <name evidence="1" type="ORF">GCM10022212_11880</name>
</gene>
<evidence type="ECO:0000313" key="1">
    <source>
        <dbReference type="EMBL" id="GAA4017816.1"/>
    </source>
</evidence>
<proteinExistence type="predicted"/>
<dbReference type="RefSeq" id="WP_344762348.1">
    <property type="nucleotide sequence ID" value="NZ_BAAAZE010000006.1"/>
</dbReference>
<comment type="caution">
    <text evidence="1">The sequence shown here is derived from an EMBL/GenBank/DDBJ whole genome shotgun (WGS) entry which is preliminary data.</text>
</comment>
<accession>A0ABP7SXX7</accession>
<organism evidence="1 2">
    <name type="scientific">Actimicrobium antarcticum</name>
    <dbReference type="NCBI Taxonomy" id="1051899"/>
    <lineage>
        <taxon>Bacteria</taxon>
        <taxon>Pseudomonadati</taxon>
        <taxon>Pseudomonadota</taxon>
        <taxon>Betaproteobacteria</taxon>
        <taxon>Burkholderiales</taxon>
        <taxon>Oxalobacteraceae</taxon>
        <taxon>Actimicrobium</taxon>
    </lineage>
</organism>
<dbReference type="Proteomes" id="UP001501353">
    <property type="component" value="Unassembled WGS sequence"/>
</dbReference>
<sequence length="46" mass="5271">MAEFLHARSDFNELLAIVAEQRGIDPVLGEKDYWIMPKHEAVSLDD</sequence>
<reference evidence="2" key="1">
    <citation type="journal article" date="2019" name="Int. J. Syst. Evol. Microbiol.">
        <title>The Global Catalogue of Microorganisms (GCM) 10K type strain sequencing project: providing services to taxonomists for standard genome sequencing and annotation.</title>
        <authorList>
            <consortium name="The Broad Institute Genomics Platform"/>
            <consortium name="The Broad Institute Genome Sequencing Center for Infectious Disease"/>
            <person name="Wu L."/>
            <person name="Ma J."/>
        </authorList>
    </citation>
    <scope>NUCLEOTIDE SEQUENCE [LARGE SCALE GENOMIC DNA]</scope>
    <source>
        <strain evidence="2">JCM 16673</strain>
    </source>
</reference>
<protein>
    <submittedName>
        <fullName evidence="1">Uncharacterized protein</fullName>
    </submittedName>
</protein>